<protein>
    <submittedName>
        <fullName evidence="1">NHL repeat-containing protein</fullName>
    </submittedName>
</protein>
<accession>A0A0G2Y167</accession>
<dbReference type="Gene3D" id="2.130.10.10">
    <property type="entry name" value="YVTN repeat-like/Quinoprotein amine dehydrogenase"/>
    <property type="match status" value="1"/>
</dbReference>
<organismHost>
    <name type="scientific">Acanthamoeba polyphaga</name>
    <name type="common">Amoeba</name>
    <dbReference type="NCBI Taxonomy" id="5757"/>
</organismHost>
<organism evidence="1 2">
    <name type="scientific">Acanthamoeba polyphaga mimivirus</name>
    <name type="common">APMV</name>
    <dbReference type="NCBI Taxonomy" id="212035"/>
    <lineage>
        <taxon>Viruses</taxon>
        <taxon>Varidnaviria</taxon>
        <taxon>Bamfordvirae</taxon>
        <taxon>Nucleocytoviricota</taxon>
        <taxon>Megaviricetes</taxon>
        <taxon>Imitervirales</taxon>
        <taxon>Mimiviridae</taxon>
        <taxon>Megamimivirinae</taxon>
        <taxon>Mimivirus</taxon>
        <taxon>Mimivirus bradfordmassiliense</taxon>
    </lineage>
</organism>
<dbReference type="NCBIfam" id="TIGR03118">
    <property type="entry name" value="PEPCTERM_chp_1"/>
    <property type="match status" value="1"/>
</dbReference>
<evidence type="ECO:0000313" key="1">
    <source>
        <dbReference type="EMBL" id="AKI79428.1"/>
    </source>
</evidence>
<dbReference type="InterPro" id="IPR015943">
    <property type="entry name" value="WD40/YVTN_repeat-like_dom_sf"/>
</dbReference>
<reference evidence="1 2" key="1">
    <citation type="submission" date="2014-10" db="EMBL/GenBank/DDBJ databases">
        <title>Pan-genome analysis of Brazilian lineage A amoebal mimiviruses.</title>
        <authorList>
            <person name="Assis F.L."/>
            <person name="Abrahao J.S."/>
            <person name="Kroon E.G."/>
            <person name="Dornas F.P."/>
            <person name="Andrade K.R."/>
            <person name="Borato P.V.M."/>
            <person name="Pilotto M.R."/>
            <person name="Benamar S."/>
            <person name="LaScola B."/>
            <person name="Colson P."/>
        </authorList>
    </citation>
    <scope>NUCLEOTIDE SEQUENCE [LARGE SCALE GENOMIC DNA]</scope>
    <source>
        <strain evidence="1 2">Oyster</strain>
    </source>
</reference>
<dbReference type="EMBL" id="KM982401">
    <property type="protein sequence ID" value="AKI79428.1"/>
    <property type="molecule type" value="Genomic_DNA"/>
</dbReference>
<dbReference type="SUPFAM" id="SSF101898">
    <property type="entry name" value="NHL repeat"/>
    <property type="match status" value="1"/>
</dbReference>
<name>A0A0G2Y167_MIMIV</name>
<evidence type="ECO:0000313" key="2">
    <source>
        <dbReference type="Proteomes" id="UP000241474"/>
    </source>
</evidence>
<proteinExistence type="predicted"/>
<dbReference type="InterPro" id="IPR017549">
    <property type="entry name" value="APMV_L690"/>
</dbReference>
<dbReference type="Proteomes" id="UP000241474">
    <property type="component" value="Segment"/>
</dbReference>
<sequence length="400" mass="43392">MMDNMQCGYYNSGSPYNFPSVLGPGAAIGPGPVPLGYCKEPCPTRSLCDPSYIGACGIQPLINPFGPRRAVTTWKINYLVSNRTNQAAHTDPDLINPWGIAIFGNQLWIANGQTDTITNYDLFGNKLLGSITVRNTAQNSSYPTGIAINCTGNFATTNGTLTKSGLFLTCSEHGTVHSYNPQVDPLVSFLVLNEQLTGEIHVFRGLAVAGDVLYLADFFQSKIMVFDSNYNRLLGFPFVDGDTSDPIPISYAPTNIVNIGCYLYVVYARKDPNVPLQAITGAGFGYISIFNLDGTFVRRFTSRGVLNDPWAIVPAPVECGFPPGSLLVSNHGDGRINAFDCNGRYVGPMLNQSGLPVIIDGLRGLAPHYTDFNEIFFTAEVDENIDGLVGSICKDQVIYF</sequence>